<dbReference type="PANTHER" id="PTHR43033:SF1">
    <property type="entry name" value="TRNA(ILE)-LYSIDINE SYNTHASE-RELATED"/>
    <property type="match status" value="1"/>
</dbReference>
<comment type="caution">
    <text evidence="9">The sequence shown here is derived from an EMBL/GenBank/DDBJ whole genome shotgun (WGS) entry which is preliminary data.</text>
</comment>
<keyword evidence="3" id="KW-0819">tRNA processing</keyword>
<dbReference type="PANTHER" id="PTHR43033">
    <property type="entry name" value="TRNA(ILE)-LYSIDINE SYNTHASE-RELATED"/>
    <property type="match status" value="1"/>
</dbReference>
<dbReference type="InterPro" id="IPR011063">
    <property type="entry name" value="TilS/TtcA_N"/>
</dbReference>
<gene>
    <name evidence="9" type="ORF">QBC37DRAFT_310915</name>
</gene>
<evidence type="ECO:0000256" key="2">
    <source>
        <dbReference type="ARBA" id="ARBA00022598"/>
    </source>
</evidence>
<keyword evidence="10" id="KW-1185">Reference proteome</keyword>
<name>A0AAN6YE75_9PEZI</name>
<dbReference type="EMBL" id="MU858071">
    <property type="protein sequence ID" value="KAK4216215.1"/>
    <property type="molecule type" value="Genomic_DNA"/>
</dbReference>
<dbReference type="SUPFAM" id="SSF52402">
    <property type="entry name" value="Adenine nucleotide alpha hydrolases-like"/>
    <property type="match status" value="1"/>
</dbReference>
<dbReference type="HAMAP" id="MF_01161">
    <property type="entry name" value="tRNA_Ile_lys_synt"/>
    <property type="match status" value="1"/>
</dbReference>
<protein>
    <recommendedName>
        <fullName evidence="1">tRNA(Ile)-lysidine synthetase</fullName>
        <ecNumber evidence="1">6.3.4.19</ecNumber>
    </recommendedName>
</protein>
<dbReference type="NCBIfam" id="TIGR02432">
    <property type="entry name" value="lysidine_TilS_N"/>
    <property type="match status" value="1"/>
</dbReference>
<evidence type="ECO:0000256" key="5">
    <source>
        <dbReference type="ARBA" id="ARBA00022840"/>
    </source>
</evidence>
<dbReference type="EC" id="6.3.4.19" evidence="1"/>
<dbReference type="Pfam" id="PF01171">
    <property type="entry name" value="ATP_bind_3"/>
    <property type="match status" value="2"/>
</dbReference>
<evidence type="ECO:0000256" key="4">
    <source>
        <dbReference type="ARBA" id="ARBA00022741"/>
    </source>
</evidence>
<comment type="catalytic activity">
    <reaction evidence="6">
        <text>cytidine(34) in tRNA(Ile2) + L-lysine + ATP = lysidine(34) in tRNA(Ile2) + AMP + diphosphate + H(+)</text>
        <dbReference type="Rhea" id="RHEA:43744"/>
        <dbReference type="Rhea" id="RHEA-COMP:10625"/>
        <dbReference type="Rhea" id="RHEA-COMP:10670"/>
        <dbReference type="ChEBI" id="CHEBI:15378"/>
        <dbReference type="ChEBI" id="CHEBI:30616"/>
        <dbReference type="ChEBI" id="CHEBI:32551"/>
        <dbReference type="ChEBI" id="CHEBI:33019"/>
        <dbReference type="ChEBI" id="CHEBI:82748"/>
        <dbReference type="ChEBI" id="CHEBI:83665"/>
        <dbReference type="ChEBI" id="CHEBI:456215"/>
        <dbReference type="EC" id="6.3.4.19"/>
    </reaction>
</comment>
<sequence>MGSIPQVLHRSARAITPSEFCDALMATCAPRFPGVRGTFAQRVVLAVSGGVDSMALAYLCQKVRKKYLNLRVSDNTLAGFHGVVVDHGLRQGSHEEAEKVVDALQNHLGLRSEVCKITWKDGDGAAINPHELTNFETAARQHRYNRIAGTCVQRKAVSFFTAHNEDDQYETVLMRLLSGHGYRGLQGMHAATDIPECYERFGVYQSGYVDDQMQESPIYNTRPTGSQTRRIRRDLKDRIDPAVLARELLTGSKTDPAYLYQHEFDGIATGSRKAPKLAPMHIEDGGIMLYRPLLSFSKDRLIATCLENNVPWFEDKTNHDPTFTMRNAVRHMCKNYQLPVALQKPAILDFSRRCKDKVTRQKAETNRLFKRTTIHDFEPNVGTAVVELPRFSFPQTPRRSPPARRKKRIEHYRTIAALLIRRLLSLVTPERELTPIKNLDYLISLLFPYLSTPETKVPLPPKPYVICGVHFTPLVGNYSPRWLLSRAPYPSSVPRPKLQVSNLHFDNRYGRFQKYWPWRGWSPWELYDGRYWARLRHRLPFAVRIAPFEPEHHKPFREGLADPETKTILSLMLKRYAPGKVRYTLPAIYVMGNIDGLLKGEDYWARYNHFWHERKSSSPVDDEGQQADNKTSADGEGGESTEMKPWQRIRLLELQASRTENPVMVALPTLGIALPEIQDWLDWEIRYRKVDIDMVTQSRRFWVNGSRGIEHRSSARCRRPARPLALFRAFRGVKHHIMKRSSGTYRAGIIRPRCRRGVGLVPVSGPVPGSVLGTVPETG</sequence>
<dbReference type="Proteomes" id="UP001301769">
    <property type="component" value="Unassembled WGS sequence"/>
</dbReference>
<dbReference type="InterPro" id="IPR012094">
    <property type="entry name" value="tRNA_Ile_lys_synt"/>
</dbReference>
<evidence type="ECO:0000256" key="3">
    <source>
        <dbReference type="ARBA" id="ARBA00022694"/>
    </source>
</evidence>
<organism evidence="9 10">
    <name type="scientific">Rhypophila decipiens</name>
    <dbReference type="NCBI Taxonomy" id="261697"/>
    <lineage>
        <taxon>Eukaryota</taxon>
        <taxon>Fungi</taxon>
        <taxon>Dikarya</taxon>
        <taxon>Ascomycota</taxon>
        <taxon>Pezizomycotina</taxon>
        <taxon>Sordariomycetes</taxon>
        <taxon>Sordariomycetidae</taxon>
        <taxon>Sordariales</taxon>
        <taxon>Naviculisporaceae</taxon>
        <taxon>Rhypophila</taxon>
    </lineage>
</organism>
<reference evidence="9" key="1">
    <citation type="journal article" date="2023" name="Mol. Phylogenet. Evol.">
        <title>Genome-scale phylogeny and comparative genomics of the fungal order Sordariales.</title>
        <authorList>
            <person name="Hensen N."/>
            <person name="Bonometti L."/>
            <person name="Westerberg I."/>
            <person name="Brannstrom I.O."/>
            <person name="Guillou S."/>
            <person name="Cros-Aarteil S."/>
            <person name="Calhoun S."/>
            <person name="Haridas S."/>
            <person name="Kuo A."/>
            <person name="Mondo S."/>
            <person name="Pangilinan J."/>
            <person name="Riley R."/>
            <person name="LaButti K."/>
            <person name="Andreopoulos B."/>
            <person name="Lipzen A."/>
            <person name="Chen C."/>
            <person name="Yan M."/>
            <person name="Daum C."/>
            <person name="Ng V."/>
            <person name="Clum A."/>
            <person name="Steindorff A."/>
            <person name="Ohm R.A."/>
            <person name="Martin F."/>
            <person name="Silar P."/>
            <person name="Natvig D.O."/>
            <person name="Lalanne C."/>
            <person name="Gautier V."/>
            <person name="Ament-Velasquez S.L."/>
            <person name="Kruys A."/>
            <person name="Hutchinson M.I."/>
            <person name="Powell A.J."/>
            <person name="Barry K."/>
            <person name="Miller A.N."/>
            <person name="Grigoriev I.V."/>
            <person name="Debuchy R."/>
            <person name="Gladieux P."/>
            <person name="Hiltunen Thoren M."/>
            <person name="Johannesson H."/>
        </authorList>
    </citation>
    <scope>NUCLEOTIDE SEQUENCE</scope>
    <source>
        <strain evidence="9">PSN293</strain>
    </source>
</reference>
<dbReference type="InterPro" id="IPR014729">
    <property type="entry name" value="Rossmann-like_a/b/a_fold"/>
</dbReference>
<keyword evidence="4" id="KW-0547">Nucleotide-binding</keyword>
<accession>A0AAN6YE75</accession>
<feature type="region of interest" description="Disordered" evidence="7">
    <location>
        <begin position="615"/>
        <end position="642"/>
    </location>
</feature>
<evidence type="ECO:0000313" key="10">
    <source>
        <dbReference type="Proteomes" id="UP001301769"/>
    </source>
</evidence>
<keyword evidence="5" id="KW-0067">ATP-binding</keyword>
<dbReference type="GO" id="GO:0008033">
    <property type="term" value="P:tRNA processing"/>
    <property type="evidence" value="ECO:0007669"/>
    <property type="project" value="UniProtKB-KW"/>
</dbReference>
<dbReference type="AlphaFoldDB" id="A0AAN6YE75"/>
<keyword evidence="2" id="KW-0436">Ligase</keyword>
<feature type="domain" description="tRNA(Ile)-lysidine/2-thiocytidine synthase N-terminal" evidence="8">
    <location>
        <begin position="43"/>
        <end position="194"/>
    </location>
</feature>
<dbReference type="InterPro" id="IPR012795">
    <property type="entry name" value="tRNA_Ile_lys_synt_N"/>
</dbReference>
<dbReference type="GO" id="GO:0032267">
    <property type="term" value="F:tRNA(Ile)-lysidine synthase activity"/>
    <property type="evidence" value="ECO:0007669"/>
    <property type="project" value="UniProtKB-EC"/>
</dbReference>
<dbReference type="GO" id="GO:0005524">
    <property type="term" value="F:ATP binding"/>
    <property type="evidence" value="ECO:0007669"/>
    <property type="project" value="UniProtKB-KW"/>
</dbReference>
<evidence type="ECO:0000313" key="9">
    <source>
        <dbReference type="EMBL" id="KAK4216215.1"/>
    </source>
</evidence>
<feature type="domain" description="tRNA(Ile)-lysidine/2-thiocytidine synthase N-terminal" evidence="8">
    <location>
        <begin position="281"/>
        <end position="331"/>
    </location>
</feature>
<evidence type="ECO:0000256" key="6">
    <source>
        <dbReference type="ARBA" id="ARBA00048539"/>
    </source>
</evidence>
<proteinExistence type="inferred from homology"/>
<evidence type="ECO:0000256" key="7">
    <source>
        <dbReference type="SAM" id="MobiDB-lite"/>
    </source>
</evidence>
<reference evidence="9" key="2">
    <citation type="submission" date="2023-05" db="EMBL/GenBank/DDBJ databases">
        <authorList>
            <consortium name="Lawrence Berkeley National Laboratory"/>
            <person name="Steindorff A."/>
            <person name="Hensen N."/>
            <person name="Bonometti L."/>
            <person name="Westerberg I."/>
            <person name="Brannstrom I.O."/>
            <person name="Guillou S."/>
            <person name="Cros-Aarteil S."/>
            <person name="Calhoun S."/>
            <person name="Haridas S."/>
            <person name="Kuo A."/>
            <person name="Mondo S."/>
            <person name="Pangilinan J."/>
            <person name="Riley R."/>
            <person name="Labutti K."/>
            <person name="Andreopoulos B."/>
            <person name="Lipzen A."/>
            <person name="Chen C."/>
            <person name="Yanf M."/>
            <person name="Daum C."/>
            <person name="Ng V."/>
            <person name="Clum A."/>
            <person name="Ohm R."/>
            <person name="Martin F."/>
            <person name="Silar P."/>
            <person name="Natvig D."/>
            <person name="Lalanne C."/>
            <person name="Gautier V."/>
            <person name="Ament-Velasquez S.L."/>
            <person name="Kruys A."/>
            <person name="Hutchinson M.I."/>
            <person name="Powell A.J."/>
            <person name="Barry K."/>
            <person name="Miller A.N."/>
            <person name="Grigoriev I.V."/>
            <person name="Debuchy R."/>
            <person name="Gladieux P."/>
            <person name="Thoren M.H."/>
            <person name="Johannesson H."/>
        </authorList>
    </citation>
    <scope>NUCLEOTIDE SEQUENCE</scope>
    <source>
        <strain evidence="9">PSN293</strain>
    </source>
</reference>
<evidence type="ECO:0000259" key="8">
    <source>
        <dbReference type="Pfam" id="PF01171"/>
    </source>
</evidence>
<dbReference type="Gene3D" id="3.40.50.620">
    <property type="entry name" value="HUPs"/>
    <property type="match status" value="1"/>
</dbReference>
<evidence type="ECO:0000256" key="1">
    <source>
        <dbReference type="ARBA" id="ARBA00013267"/>
    </source>
</evidence>
<dbReference type="CDD" id="cd01992">
    <property type="entry name" value="TilS_N"/>
    <property type="match status" value="1"/>
</dbReference>